<sequence length="134" mass="15592">MYGSAIIPFTPAFPTMNERSPLMRLSRELRDIIYEYALYEPKGLFVYRDQDYKATFCCSRRDHADFNQLKYVCRQLYHETHGLERRLNELVPAGVFRTAPRSAQDAHRDTVVRHSARSLAGRALSRNEPIPLDS</sequence>
<name>A0A6A6I8P8_9PLEO</name>
<reference evidence="1" key="1">
    <citation type="journal article" date="2020" name="Stud. Mycol.">
        <title>101 Dothideomycetes genomes: a test case for predicting lifestyles and emergence of pathogens.</title>
        <authorList>
            <person name="Haridas S."/>
            <person name="Albert R."/>
            <person name="Binder M."/>
            <person name="Bloem J."/>
            <person name="Labutti K."/>
            <person name="Salamov A."/>
            <person name="Andreopoulos B."/>
            <person name="Baker S."/>
            <person name="Barry K."/>
            <person name="Bills G."/>
            <person name="Bluhm B."/>
            <person name="Cannon C."/>
            <person name="Castanera R."/>
            <person name="Culley D."/>
            <person name="Daum C."/>
            <person name="Ezra D."/>
            <person name="Gonzalez J."/>
            <person name="Henrissat B."/>
            <person name="Kuo A."/>
            <person name="Liang C."/>
            <person name="Lipzen A."/>
            <person name="Lutzoni F."/>
            <person name="Magnuson J."/>
            <person name="Mondo S."/>
            <person name="Nolan M."/>
            <person name="Ohm R."/>
            <person name="Pangilinan J."/>
            <person name="Park H.-J."/>
            <person name="Ramirez L."/>
            <person name="Alfaro M."/>
            <person name="Sun H."/>
            <person name="Tritt A."/>
            <person name="Yoshinaga Y."/>
            <person name="Zwiers L.-H."/>
            <person name="Turgeon B."/>
            <person name="Goodwin S."/>
            <person name="Spatafora J."/>
            <person name="Crous P."/>
            <person name="Grigoriev I."/>
        </authorList>
    </citation>
    <scope>NUCLEOTIDE SEQUENCE</scope>
    <source>
        <strain evidence="1">CBS 122368</strain>
    </source>
</reference>
<keyword evidence="2" id="KW-1185">Reference proteome</keyword>
<dbReference type="RefSeq" id="XP_033680897.1">
    <property type="nucleotide sequence ID" value="XM_033829530.1"/>
</dbReference>
<protein>
    <submittedName>
        <fullName evidence="1">Uncharacterized protein</fullName>
    </submittedName>
</protein>
<proteinExistence type="predicted"/>
<evidence type="ECO:0000313" key="2">
    <source>
        <dbReference type="Proteomes" id="UP000800094"/>
    </source>
</evidence>
<dbReference type="InterPro" id="IPR038883">
    <property type="entry name" value="AN11006-like"/>
</dbReference>
<accession>A0A6A6I8P8</accession>
<dbReference type="AlphaFoldDB" id="A0A6A6I8P8"/>
<dbReference type="PANTHER" id="PTHR42085">
    <property type="entry name" value="F-BOX DOMAIN-CONTAINING PROTEIN"/>
    <property type="match status" value="1"/>
</dbReference>
<dbReference type="GeneID" id="54582860"/>
<dbReference type="EMBL" id="ML987199">
    <property type="protein sequence ID" value="KAF2245893.1"/>
    <property type="molecule type" value="Genomic_DNA"/>
</dbReference>
<dbReference type="Proteomes" id="UP000800094">
    <property type="component" value="Unassembled WGS sequence"/>
</dbReference>
<evidence type="ECO:0000313" key="1">
    <source>
        <dbReference type="EMBL" id="KAF2245893.1"/>
    </source>
</evidence>
<organism evidence="1 2">
    <name type="scientific">Trematosphaeria pertusa</name>
    <dbReference type="NCBI Taxonomy" id="390896"/>
    <lineage>
        <taxon>Eukaryota</taxon>
        <taxon>Fungi</taxon>
        <taxon>Dikarya</taxon>
        <taxon>Ascomycota</taxon>
        <taxon>Pezizomycotina</taxon>
        <taxon>Dothideomycetes</taxon>
        <taxon>Pleosporomycetidae</taxon>
        <taxon>Pleosporales</taxon>
        <taxon>Massarineae</taxon>
        <taxon>Trematosphaeriaceae</taxon>
        <taxon>Trematosphaeria</taxon>
    </lineage>
</organism>
<dbReference type="PANTHER" id="PTHR42085:SF1">
    <property type="entry name" value="F-BOX DOMAIN-CONTAINING PROTEIN"/>
    <property type="match status" value="1"/>
</dbReference>
<dbReference type="OrthoDB" id="4790878at2759"/>
<gene>
    <name evidence="1" type="ORF">BU26DRAFT_521432</name>
</gene>